<name>A0A0F8W2F5_9EURO</name>
<feature type="region of interest" description="Disordered" evidence="1">
    <location>
        <begin position="1"/>
        <end position="28"/>
    </location>
</feature>
<accession>A0A0F8W2F5</accession>
<sequence length="188" mass="20655">MGTKETKAKKPKDDGVGQKPLTEDNLESHNELLNRTSADLGVLLPLKQPPTERVLSWAEQIIAEERTHQFHAQLTASVANMQTEGTNMELDLGHIDQQISAATTTGKLDQTVGSLKLFEQRPSACLETPLERFLTPGSSDPSYFHQPALAHMGIQFGSMEGAAERRDIARANAEVARDRAYGAQEKHP</sequence>
<evidence type="ECO:0000313" key="3">
    <source>
        <dbReference type="Proteomes" id="UP000034947"/>
    </source>
</evidence>
<comment type="caution">
    <text evidence="2">The sequence shown here is derived from an EMBL/GenBank/DDBJ whole genome shotgun (WGS) entry which is preliminary data.</text>
</comment>
<feature type="compositionally biased region" description="Basic and acidic residues" evidence="1">
    <location>
        <begin position="1"/>
        <end position="16"/>
    </location>
</feature>
<dbReference type="Proteomes" id="UP000034947">
    <property type="component" value="Unassembled WGS sequence"/>
</dbReference>
<organism evidence="2 3">
    <name type="scientific">Aspergillus ochraceoroseus</name>
    <dbReference type="NCBI Taxonomy" id="138278"/>
    <lineage>
        <taxon>Eukaryota</taxon>
        <taxon>Fungi</taxon>
        <taxon>Dikarya</taxon>
        <taxon>Ascomycota</taxon>
        <taxon>Pezizomycotina</taxon>
        <taxon>Eurotiomycetes</taxon>
        <taxon>Eurotiomycetidae</taxon>
        <taxon>Eurotiales</taxon>
        <taxon>Aspergillaceae</taxon>
        <taxon>Aspergillus</taxon>
        <taxon>Aspergillus subgen. Nidulantes</taxon>
    </lineage>
</organism>
<reference evidence="2 3" key="1">
    <citation type="submission" date="2015-02" db="EMBL/GenBank/DDBJ databases">
        <title>Draft Genome Sequences of Two Closely-Related Aflatoxigenic Aspergillus Species Obtained from the Cote d'Ivoire.</title>
        <authorList>
            <person name="Moore G.G."/>
            <person name="Beltz S.B."/>
            <person name="Mack B.M."/>
        </authorList>
    </citation>
    <scope>NUCLEOTIDE SEQUENCE [LARGE SCALE GENOMIC DNA]</scope>
    <source>
        <strain evidence="2 3">SRRC1432</strain>
    </source>
</reference>
<protein>
    <submittedName>
        <fullName evidence="2">Uncharacterized protein</fullName>
    </submittedName>
</protein>
<gene>
    <name evidence="2" type="ORF">AOCH_000024</name>
</gene>
<dbReference type="AlphaFoldDB" id="A0A0F8W2F5"/>
<evidence type="ECO:0000313" key="2">
    <source>
        <dbReference type="EMBL" id="KKK12105.1"/>
    </source>
</evidence>
<evidence type="ECO:0000256" key="1">
    <source>
        <dbReference type="SAM" id="MobiDB-lite"/>
    </source>
</evidence>
<dbReference type="EMBL" id="JYKN01003537">
    <property type="protein sequence ID" value="KKK12105.1"/>
    <property type="molecule type" value="Genomic_DNA"/>
</dbReference>
<dbReference type="VEuPathDB" id="FungiDB:P175DRAFT_0504818"/>
<dbReference type="OrthoDB" id="4224309at2759"/>
<proteinExistence type="predicted"/>
<keyword evidence="3" id="KW-1185">Reference proteome</keyword>